<dbReference type="RefSeq" id="WP_341403831.1">
    <property type="nucleotide sequence ID" value="NZ_JBBUKT010000002.1"/>
</dbReference>
<name>A0ABU9ARK6_9BACT</name>
<dbReference type="InterPro" id="IPR008979">
    <property type="entry name" value="Galactose-bd-like_sf"/>
</dbReference>
<evidence type="ECO:0000313" key="4">
    <source>
        <dbReference type="Proteomes" id="UP001371305"/>
    </source>
</evidence>
<keyword evidence="1" id="KW-1133">Transmembrane helix</keyword>
<dbReference type="Gene3D" id="2.60.120.260">
    <property type="entry name" value="Galactose-binding domain-like"/>
    <property type="match status" value="1"/>
</dbReference>
<reference evidence="3 4" key="1">
    <citation type="submission" date="2024-04" db="EMBL/GenBank/DDBJ databases">
        <title>Luteolibacter sp. isolated from soil.</title>
        <authorList>
            <person name="An J."/>
        </authorList>
    </citation>
    <scope>NUCLEOTIDE SEQUENCE [LARGE SCALE GENOMIC DNA]</scope>
    <source>
        <strain evidence="3 4">Y139</strain>
    </source>
</reference>
<feature type="transmembrane region" description="Helical" evidence="1">
    <location>
        <begin position="78"/>
        <end position="98"/>
    </location>
</feature>
<protein>
    <submittedName>
        <fullName evidence="3">Discoidin domain-containing protein</fullName>
    </submittedName>
</protein>
<dbReference type="Pfam" id="PF00754">
    <property type="entry name" value="F5_F8_type_C"/>
    <property type="match status" value="1"/>
</dbReference>
<dbReference type="Pfam" id="PF04773">
    <property type="entry name" value="FecR"/>
    <property type="match status" value="1"/>
</dbReference>
<gene>
    <name evidence="3" type="ORF">WKV53_07525</name>
</gene>
<dbReference type="InterPro" id="IPR000421">
    <property type="entry name" value="FA58C"/>
</dbReference>
<feature type="domain" description="F5/8 type C" evidence="2">
    <location>
        <begin position="271"/>
        <end position="412"/>
    </location>
</feature>
<keyword evidence="1" id="KW-0812">Transmembrane</keyword>
<evidence type="ECO:0000259" key="2">
    <source>
        <dbReference type="PROSITE" id="PS50022"/>
    </source>
</evidence>
<dbReference type="Gene3D" id="2.60.120.1440">
    <property type="match status" value="1"/>
</dbReference>
<proteinExistence type="predicted"/>
<dbReference type="EMBL" id="JBBUKT010000002">
    <property type="protein sequence ID" value="MEK7950339.1"/>
    <property type="molecule type" value="Genomic_DNA"/>
</dbReference>
<dbReference type="PANTHER" id="PTHR30273:SF2">
    <property type="entry name" value="PROTEIN FECR"/>
    <property type="match status" value="1"/>
</dbReference>
<keyword evidence="4" id="KW-1185">Reference proteome</keyword>
<dbReference type="PROSITE" id="PS50022">
    <property type="entry name" value="FA58C_3"/>
    <property type="match status" value="1"/>
</dbReference>
<accession>A0ABU9ARK6</accession>
<evidence type="ECO:0000313" key="3">
    <source>
        <dbReference type="EMBL" id="MEK7950339.1"/>
    </source>
</evidence>
<keyword evidence="1" id="KW-0472">Membrane</keyword>
<evidence type="ECO:0000256" key="1">
    <source>
        <dbReference type="SAM" id="Phobius"/>
    </source>
</evidence>
<dbReference type="InterPro" id="IPR006860">
    <property type="entry name" value="FecR"/>
</dbReference>
<dbReference type="SUPFAM" id="SSF49785">
    <property type="entry name" value="Galactose-binding domain-like"/>
    <property type="match status" value="1"/>
</dbReference>
<dbReference type="Proteomes" id="UP001371305">
    <property type="component" value="Unassembled WGS sequence"/>
</dbReference>
<dbReference type="InterPro" id="IPR012373">
    <property type="entry name" value="Ferrdict_sens_TM"/>
</dbReference>
<comment type="caution">
    <text evidence="3">The sequence shown here is derived from an EMBL/GenBank/DDBJ whole genome shotgun (WGS) entry which is preliminary data.</text>
</comment>
<organism evidence="3 4">
    <name type="scientific">Luteolibacter soli</name>
    <dbReference type="NCBI Taxonomy" id="3135280"/>
    <lineage>
        <taxon>Bacteria</taxon>
        <taxon>Pseudomonadati</taxon>
        <taxon>Verrucomicrobiota</taxon>
        <taxon>Verrucomicrobiia</taxon>
        <taxon>Verrucomicrobiales</taxon>
        <taxon>Verrucomicrobiaceae</taxon>
        <taxon>Luteolibacter</taxon>
    </lineage>
</organism>
<sequence length="436" mass="46623">MKEDRLDLLLNALFEESLGEDERAELNALLASAPQSRGRYRRVAAIHSALARKAASPSFFEAPAAAGSKVTAFPKRRLAIAAVAAVAMLAAGISIMLLQSRGPVANVLETQSVAWAEGSAAPSSGRLPVAVPLEFTRGFVRLGFPSGANVTLEAPCRFRLDEKEALSVLHGRASVHTPHGAEGFRIDTPGGRFVDLGTEFGLAVGSDGSTPVVLTEVFKGEVNIEATNTRLTIGESRALVREEGKPKLLAALDESPVMLVNHLEGLPGSASTEGNLALGKPVFSPGYCTRPHGSVFPPDNLTDGRLNDSGVPGDWSFWLAPDGESGEFTVDLLQSETIGRVSLQNTNNRGNDDRGTESFVLLGSLDNKTFFPLTDGKLPRITDGKGSEFPFIDFSFAPVESRYVKLVVTSHYRHPKRPIDHPCQGGGLNEIRIFAE</sequence>
<dbReference type="PANTHER" id="PTHR30273">
    <property type="entry name" value="PERIPLASMIC SIGNAL SENSOR AND SIGMA FACTOR ACTIVATOR FECR-RELATED"/>
    <property type="match status" value="1"/>
</dbReference>